<reference evidence="3" key="1">
    <citation type="submission" date="2020-06" db="EMBL/GenBank/DDBJ databases">
        <title>Whole Genome Sequence of Bradyrhizobium sp. Strain 66S1MB.</title>
        <authorList>
            <person name="Bromfield E."/>
            <person name="Cloutier S."/>
        </authorList>
    </citation>
    <scope>NUCLEOTIDE SEQUENCE</scope>
    <source>
        <strain evidence="3">66S1MB</strain>
    </source>
</reference>
<protein>
    <submittedName>
        <fullName evidence="3">Alpha/beta hydrolase</fullName>
    </submittedName>
</protein>
<organism evidence="3">
    <name type="scientific">Bradyrhizobium quebecense</name>
    <dbReference type="NCBI Taxonomy" id="2748629"/>
    <lineage>
        <taxon>Bacteria</taxon>
        <taxon>Pseudomonadati</taxon>
        <taxon>Pseudomonadota</taxon>
        <taxon>Alphaproteobacteria</taxon>
        <taxon>Hyphomicrobiales</taxon>
        <taxon>Nitrobacteraceae</taxon>
        <taxon>Bradyrhizobium</taxon>
    </lineage>
</organism>
<feature type="domain" description="AB hydrolase-1" evidence="2">
    <location>
        <begin position="34"/>
        <end position="246"/>
    </location>
</feature>
<keyword evidence="3" id="KW-0378">Hydrolase</keyword>
<feature type="chain" id="PRO_5037561370" evidence="1">
    <location>
        <begin position="27"/>
        <end position="260"/>
    </location>
</feature>
<evidence type="ECO:0000259" key="2">
    <source>
        <dbReference type="Pfam" id="PF12697"/>
    </source>
</evidence>
<dbReference type="PANTHER" id="PTHR37017:SF11">
    <property type="entry name" value="ESTERASE_LIPASE_THIOESTERASE DOMAIN-CONTAINING PROTEIN"/>
    <property type="match status" value="1"/>
</dbReference>
<proteinExistence type="predicted"/>
<dbReference type="GO" id="GO:0016787">
    <property type="term" value="F:hydrolase activity"/>
    <property type="evidence" value="ECO:0007669"/>
    <property type="project" value="UniProtKB-KW"/>
</dbReference>
<dbReference type="Pfam" id="PF12697">
    <property type="entry name" value="Abhydrolase_6"/>
    <property type="match status" value="1"/>
</dbReference>
<dbReference type="InterPro" id="IPR052897">
    <property type="entry name" value="Sec-Metab_Biosynth_Hydrolase"/>
</dbReference>
<gene>
    <name evidence="3" type="ORF">HU230_12955</name>
</gene>
<keyword evidence="1" id="KW-0732">Signal</keyword>
<feature type="signal peptide" evidence="1">
    <location>
        <begin position="1"/>
        <end position="26"/>
    </location>
</feature>
<dbReference type="InterPro" id="IPR000073">
    <property type="entry name" value="AB_hydrolase_1"/>
</dbReference>
<accession>A0A973WKJ0</accession>
<dbReference type="RefSeq" id="WP_176530415.1">
    <property type="nucleotide sequence ID" value="NZ_CP088022.1"/>
</dbReference>
<evidence type="ECO:0000313" key="3">
    <source>
        <dbReference type="EMBL" id="NVL06623.1"/>
    </source>
</evidence>
<name>A0A973WKJ0_9BRAD</name>
<dbReference type="InterPro" id="IPR029058">
    <property type="entry name" value="AB_hydrolase_fold"/>
</dbReference>
<dbReference type="AlphaFoldDB" id="A0A973WKJ0"/>
<dbReference type="Gene3D" id="3.40.50.1820">
    <property type="entry name" value="alpha/beta hydrolase"/>
    <property type="match status" value="1"/>
</dbReference>
<evidence type="ECO:0000256" key="1">
    <source>
        <dbReference type="SAM" id="SignalP"/>
    </source>
</evidence>
<dbReference type="PANTHER" id="PTHR37017">
    <property type="entry name" value="AB HYDROLASE-1 DOMAIN-CONTAINING PROTEIN-RELATED"/>
    <property type="match status" value="1"/>
</dbReference>
<dbReference type="EMBL" id="JABWSX010000001">
    <property type="protein sequence ID" value="NVL06623.1"/>
    <property type="molecule type" value="Genomic_DNA"/>
</dbReference>
<comment type="caution">
    <text evidence="3">The sequence shown here is derived from an EMBL/GenBank/DDBJ whole genome shotgun (WGS) entry which is preliminary data.</text>
</comment>
<dbReference type="SUPFAM" id="SSF53474">
    <property type="entry name" value="alpha/beta-Hydrolases"/>
    <property type="match status" value="1"/>
</dbReference>
<sequence>MSVATKLFAAAASLGLATATIPAAQAQSAPIKSIVLVHGGFVDGSGWEGVYKILKKDGYKVSIVQNPTTTLADDVAVTKRAIAAADGNVILVGHSYGGVVVTEAGTDPKVAGLVYITAFAPDQGESVGKLIANPPPGAPVPPILPPKDGFLSLDHAKFAAAFAADVKPEVAAFMADSQVPWGVAALNGEVSAPAWKSKPSWYLVATNDKMIPVDAQRMMAKRAGAKTVDQAGSHAVYVSKPEAVAKVIEQAAKGVGDKQK</sequence>